<reference evidence="8" key="1">
    <citation type="submission" date="2021-11" db="EMBL/GenBank/DDBJ databases">
        <authorList>
            <person name="Herlambang A."/>
            <person name="Guo Y."/>
            <person name="Takashima Y."/>
            <person name="Nishizawa T."/>
        </authorList>
    </citation>
    <scope>NUCLEOTIDE SEQUENCE</scope>
    <source>
        <strain evidence="8">E1425</strain>
    </source>
</reference>
<dbReference type="Pfam" id="PF04082">
    <property type="entry name" value="Fungal_trans"/>
    <property type="match status" value="1"/>
</dbReference>
<gene>
    <name evidence="8" type="ORF">EMPS_09178</name>
</gene>
<dbReference type="Pfam" id="PF00172">
    <property type="entry name" value="Zn_clus"/>
    <property type="match status" value="1"/>
</dbReference>
<organism evidence="8 9">
    <name type="scientific">Entomortierella parvispora</name>
    <dbReference type="NCBI Taxonomy" id="205924"/>
    <lineage>
        <taxon>Eukaryota</taxon>
        <taxon>Fungi</taxon>
        <taxon>Fungi incertae sedis</taxon>
        <taxon>Mucoromycota</taxon>
        <taxon>Mortierellomycotina</taxon>
        <taxon>Mortierellomycetes</taxon>
        <taxon>Mortierellales</taxon>
        <taxon>Mortierellaceae</taxon>
        <taxon>Entomortierella</taxon>
    </lineage>
</organism>
<evidence type="ECO:0000256" key="1">
    <source>
        <dbReference type="ARBA" id="ARBA00004123"/>
    </source>
</evidence>
<dbReference type="CDD" id="cd00067">
    <property type="entry name" value="GAL4"/>
    <property type="match status" value="1"/>
</dbReference>
<feature type="compositionally biased region" description="Low complexity" evidence="6">
    <location>
        <begin position="1242"/>
        <end position="1256"/>
    </location>
</feature>
<dbReference type="Proteomes" id="UP000827284">
    <property type="component" value="Unassembled WGS sequence"/>
</dbReference>
<feature type="compositionally biased region" description="Polar residues" evidence="6">
    <location>
        <begin position="850"/>
        <end position="875"/>
    </location>
</feature>
<accession>A0A9P3HHH2</accession>
<name>A0A9P3HHH2_9FUNG</name>
<evidence type="ECO:0000256" key="4">
    <source>
        <dbReference type="ARBA" id="ARBA00023163"/>
    </source>
</evidence>
<evidence type="ECO:0000256" key="5">
    <source>
        <dbReference type="ARBA" id="ARBA00023242"/>
    </source>
</evidence>
<feature type="domain" description="Zn(2)-C6 fungal-type" evidence="7">
    <location>
        <begin position="68"/>
        <end position="98"/>
    </location>
</feature>
<dbReference type="Gene3D" id="4.10.240.10">
    <property type="entry name" value="Zn(2)-C6 fungal-type DNA-binding domain"/>
    <property type="match status" value="1"/>
</dbReference>
<comment type="subcellular location">
    <subcellularLocation>
        <location evidence="1">Nucleus</location>
    </subcellularLocation>
</comment>
<dbReference type="InterPro" id="IPR050815">
    <property type="entry name" value="TF_fung"/>
</dbReference>
<feature type="compositionally biased region" description="Basic and acidic residues" evidence="6">
    <location>
        <begin position="877"/>
        <end position="886"/>
    </location>
</feature>
<comment type="caution">
    <text evidence="8">The sequence shown here is derived from an EMBL/GenBank/DDBJ whole genome shotgun (WGS) entry which is preliminary data.</text>
</comment>
<dbReference type="InterPro" id="IPR001138">
    <property type="entry name" value="Zn2Cys6_DnaBD"/>
</dbReference>
<dbReference type="SUPFAM" id="SSF57701">
    <property type="entry name" value="Zn2/Cys6 DNA-binding domain"/>
    <property type="match status" value="1"/>
</dbReference>
<feature type="region of interest" description="Disordered" evidence="6">
    <location>
        <begin position="1"/>
        <end position="59"/>
    </location>
</feature>
<dbReference type="PROSITE" id="PS50048">
    <property type="entry name" value="ZN2_CY6_FUNGAL_2"/>
    <property type="match status" value="1"/>
</dbReference>
<evidence type="ECO:0000259" key="7">
    <source>
        <dbReference type="PROSITE" id="PS50048"/>
    </source>
</evidence>
<feature type="region of interest" description="Disordered" evidence="6">
    <location>
        <begin position="1322"/>
        <end position="1381"/>
    </location>
</feature>
<keyword evidence="3" id="KW-0805">Transcription regulation</keyword>
<sequence>MTKQRAALAQPHHGQRDQRSASESGADNENDQDNDHDMDADQEDHDDQDGQANGTAETRIKRRRLTQACDVCRKKKIKCDGLKPTCANCAKVDANCTYLPSMKKRGPRQGYIELLEKRLDKMEQMLHQGPAAGLDPPEPLDRRSVLGAGEADTADAPKTGVRGKEQIESRYFGNTSVFGHYSAKDRPPFYADKCKPPFPESNISMINSRNPLYGIKDEVPRKDILDHLIQLFFDSVYYQFPIIHPATFMEQYKEGKVSPNLLNAICAGVARFSDHPDVVTTPAFLAGEPFATNVRACVVDSIDIPTVSNVQALLFLAMYEYGAARGPRAWMFGGMAIRMAQELGLNREDSSPVFYLQGDWVMRETRRRTFWACFIMDVLASSSSGRPRMIDERDCEVLLPSEDNAWHEARPVVTEMLDDEHDEQPQEARSPVDPLHANVQKPTAEPVSAVPIDKETPQQNANPKTPSKSHSLSSFAYLIRILAILGKVSQYVNRPRNKKSVPPNEPGSEFSIIDAALSAWMNSIPSNLTYSVANADMLKDKAEGCIVVFMHVLYHTSVVLLHRPILAADKASFPLESHFVETSVARCSEAASKVSEVLDFVSTQSCPPRVFISSFFAYPVFTTATIHITNAFASDASVAARARRNLSTHVKILQTMKSYWAMADKFFYIIRDLYSIQSKISSSAASGGIIVPQVVSHNPHGCSRDHAADNAVQSLKASSEKREKTGDAGALGAQTGHGLDGNESAPRMVVNGKLASISSFLKSDSGLIALWRRATEMQVIDEANQEKRRVSAADAQKSHSLKVEEVGAKEQDMDEKELEEYRVRMNQLEIQEINQEFERQWKAKLEQDAKNATSESTASVSNPSRITELSQAVETETSEKNGESEALRQQSLQQEKRQKEGETSGNPRAVKQARVAKPANAPARANNSRKTRAYSTSNHPQLDAATSEANLSSSWSAGQPNFSSSQPLYQPGGVASSLQQGGPMQGQDTMASLSFGDSVGAQGAGDVNQHLMSIYAQQHRDQESISQSIDMAQNANIQRQQQQLQRQQQQAQMSSSLAFGPVGGFSSGFMPQGSAPVQSNSSFPQFQQQSQQSSSFSGPGFGPPLVYGSSYSQTQDPRIQAEPLNSIFDFAMPLGDLNFLSSSFQMTPMMMQESQRYNGQGTGQAQPTSTNQQQQQPMGSGPSPMSNHLSPTPSSLHGMPGSLASESGSSQSPASPATSIGSTNLLMTGMENGGNTGRGRASSNSKSPPSTNNISPGLHSFMMSDEAFADMQSTPDSLVRYLQHHHQQQQRQHQQQQLDMQPLLNQQNSLIYDDYMQWMPGTGAGSQAPLSFSPQAQSQPQQQQQQHGVAQTAGAMSSMGMDLDPSNSSHLRMQSTIPSFS</sequence>
<dbReference type="GO" id="GO:0008270">
    <property type="term" value="F:zinc ion binding"/>
    <property type="evidence" value="ECO:0007669"/>
    <property type="project" value="InterPro"/>
</dbReference>
<feature type="region of interest" description="Disordered" evidence="6">
    <location>
        <begin position="713"/>
        <end position="744"/>
    </location>
</feature>
<feature type="region of interest" description="Disordered" evidence="6">
    <location>
        <begin position="1155"/>
        <end position="1259"/>
    </location>
</feature>
<feature type="compositionally biased region" description="Polar residues" evidence="6">
    <location>
        <begin position="457"/>
        <end position="470"/>
    </location>
</feature>
<feature type="compositionally biased region" description="Low complexity" evidence="6">
    <location>
        <begin position="1078"/>
        <end position="1098"/>
    </location>
</feature>
<feature type="compositionally biased region" description="Polar residues" evidence="6">
    <location>
        <begin position="947"/>
        <end position="968"/>
    </location>
</feature>
<dbReference type="GO" id="GO:0006351">
    <property type="term" value="P:DNA-templated transcription"/>
    <property type="evidence" value="ECO:0007669"/>
    <property type="project" value="InterPro"/>
</dbReference>
<dbReference type="PROSITE" id="PS00463">
    <property type="entry name" value="ZN2_CY6_FUNGAL_1"/>
    <property type="match status" value="1"/>
</dbReference>
<feature type="compositionally biased region" description="Acidic residues" evidence="6">
    <location>
        <begin position="40"/>
        <end position="49"/>
    </location>
</feature>
<protein>
    <recommendedName>
        <fullName evidence="7">Zn(2)-C6 fungal-type domain-containing protein</fullName>
    </recommendedName>
</protein>
<keyword evidence="2" id="KW-0479">Metal-binding</keyword>
<dbReference type="InterPro" id="IPR036864">
    <property type="entry name" value="Zn2-C6_fun-type_DNA-bd_sf"/>
</dbReference>
<dbReference type="GO" id="GO:0005634">
    <property type="term" value="C:nucleus"/>
    <property type="evidence" value="ECO:0007669"/>
    <property type="project" value="UniProtKB-SubCell"/>
</dbReference>
<reference evidence="8" key="2">
    <citation type="journal article" date="2022" name="Microbiol. Resour. Announc.">
        <title>Whole-Genome Sequence of Entomortierella parvispora E1425, a Mucoromycotan Fungus Associated with Burkholderiaceae-Related Endosymbiotic Bacteria.</title>
        <authorList>
            <person name="Herlambang A."/>
            <person name="Guo Y."/>
            <person name="Takashima Y."/>
            <person name="Narisawa K."/>
            <person name="Ohta H."/>
            <person name="Nishizawa T."/>
        </authorList>
    </citation>
    <scope>NUCLEOTIDE SEQUENCE</scope>
    <source>
        <strain evidence="8">E1425</strain>
    </source>
</reference>
<dbReference type="OrthoDB" id="2123952at2759"/>
<feature type="region of interest" description="Disordered" evidence="6">
    <location>
        <begin position="1068"/>
        <end position="1114"/>
    </location>
</feature>
<proteinExistence type="predicted"/>
<dbReference type="PANTHER" id="PTHR47338">
    <property type="entry name" value="ZN(II)2CYS6 TRANSCRIPTION FACTOR (EUROFUNG)-RELATED"/>
    <property type="match status" value="1"/>
</dbReference>
<feature type="region of interest" description="Disordered" evidence="6">
    <location>
        <begin position="418"/>
        <end position="470"/>
    </location>
</feature>
<feature type="compositionally biased region" description="Low complexity" evidence="6">
    <location>
        <begin position="1326"/>
        <end position="1346"/>
    </location>
</feature>
<evidence type="ECO:0000256" key="6">
    <source>
        <dbReference type="SAM" id="MobiDB-lite"/>
    </source>
</evidence>
<feature type="compositionally biased region" description="Polar residues" evidence="6">
    <location>
        <begin position="1365"/>
        <end position="1381"/>
    </location>
</feature>
<feature type="compositionally biased region" description="Low complexity" evidence="6">
    <location>
        <begin position="1200"/>
        <end position="1219"/>
    </location>
</feature>
<feature type="compositionally biased region" description="Low complexity" evidence="6">
    <location>
        <begin position="913"/>
        <end position="926"/>
    </location>
</feature>
<dbReference type="InterPro" id="IPR007219">
    <property type="entry name" value="XnlR_reg_dom"/>
</dbReference>
<feature type="compositionally biased region" description="Polar residues" evidence="6">
    <location>
        <begin position="976"/>
        <end position="991"/>
    </location>
</feature>
<feature type="region of interest" description="Disordered" evidence="6">
    <location>
        <begin position="848"/>
        <end position="991"/>
    </location>
</feature>
<dbReference type="GO" id="GO:0000981">
    <property type="term" value="F:DNA-binding transcription factor activity, RNA polymerase II-specific"/>
    <property type="evidence" value="ECO:0007669"/>
    <property type="project" value="InterPro"/>
</dbReference>
<evidence type="ECO:0000256" key="2">
    <source>
        <dbReference type="ARBA" id="ARBA00022723"/>
    </source>
</evidence>
<evidence type="ECO:0000313" key="9">
    <source>
        <dbReference type="Proteomes" id="UP000827284"/>
    </source>
</evidence>
<keyword evidence="5" id="KW-0539">Nucleus</keyword>
<evidence type="ECO:0000256" key="3">
    <source>
        <dbReference type="ARBA" id="ARBA00023015"/>
    </source>
</evidence>
<feature type="compositionally biased region" description="Polar residues" evidence="6">
    <location>
        <begin position="1155"/>
        <end position="1165"/>
    </location>
</feature>
<feature type="compositionally biased region" description="Low complexity" evidence="6">
    <location>
        <begin position="1166"/>
        <end position="1187"/>
    </location>
</feature>
<dbReference type="SMART" id="SM00066">
    <property type="entry name" value="GAL4"/>
    <property type="match status" value="1"/>
</dbReference>
<dbReference type="CDD" id="cd12148">
    <property type="entry name" value="fungal_TF_MHR"/>
    <property type="match status" value="1"/>
</dbReference>
<evidence type="ECO:0000313" key="8">
    <source>
        <dbReference type="EMBL" id="GJJ76819.1"/>
    </source>
</evidence>
<keyword evidence="9" id="KW-1185">Reference proteome</keyword>
<dbReference type="EMBL" id="BQFW01000012">
    <property type="protein sequence ID" value="GJJ76819.1"/>
    <property type="molecule type" value="Genomic_DNA"/>
</dbReference>
<dbReference type="GO" id="GO:0003677">
    <property type="term" value="F:DNA binding"/>
    <property type="evidence" value="ECO:0007669"/>
    <property type="project" value="InterPro"/>
</dbReference>
<dbReference type="PANTHER" id="PTHR47338:SF5">
    <property type="entry name" value="ZN(II)2CYS6 TRANSCRIPTION FACTOR (EUROFUNG)"/>
    <property type="match status" value="1"/>
</dbReference>
<keyword evidence="4" id="KW-0804">Transcription</keyword>
<dbReference type="SMART" id="SM00906">
    <property type="entry name" value="Fungal_trans"/>
    <property type="match status" value="1"/>
</dbReference>